<organism evidence="1 2">
    <name type="scientific">Edwardsiella piscicida</name>
    <dbReference type="NCBI Taxonomy" id="1263550"/>
    <lineage>
        <taxon>Bacteria</taxon>
        <taxon>Pseudomonadati</taxon>
        <taxon>Pseudomonadota</taxon>
        <taxon>Gammaproteobacteria</taxon>
        <taxon>Enterobacterales</taxon>
        <taxon>Hafniaceae</taxon>
        <taxon>Edwardsiella</taxon>
    </lineage>
</organism>
<dbReference type="Proteomes" id="UP000002634">
    <property type="component" value="Chromosome"/>
</dbReference>
<name>A0AAU8PB43_EDWPI</name>
<dbReference type="EMBL" id="CP001135">
    <property type="protein sequence ID" value="ACY85494.1"/>
    <property type="molecule type" value="Genomic_DNA"/>
</dbReference>
<evidence type="ECO:0000313" key="1">
    <source>
        <dbReference type="EMBL" id="ACY85494.1"/>
    </source>
</evidence>
<protein>
    <submittedName>
        <fullName evidence="1">Uncharacterized protein</fullName>
    </submittedName>
</protein>
<dbReference type="AlphaFoldDB" id="A0AAU8PB43"/>
<gene>
    <name evidence="1" type="ordered locus">ETAE_2659</name>
</gene>
<dbReference type="KEGG" id="etr:ETAE_2659"/>
<proteinExistence type="predicted"/>
<reference evidence="1 2" key="1">
    <citation type="journal article" date="2009" name="PLoS ONE">
        <title>Genome sequence of the versatile fish pathogen Edwardsiella tarda provides insights into its adaptation to broad host ranges and intracellular niches.</title>
        <authorList>
            <person name="Wang Q."/>
            <person name="Yang M."/>
            <person name="Xiao J."/>
            <person name="Wu H."/>
            <person name="Wang X."/>
            <person name="Lv Y."/>
            <person name="Xu L."/>
            <person name="Zheng H."/>
            <person name="Wang S."/>
            <person name="Zhao G."/>
            <person name="Liu Q."/>
            <person name="Zhang Y."/>
        </authorList>
    </citation>
    <scope>NUCLEOTIDE SEQUENCE [LARGE SCALE GENOMIC DNA]</scope>
    <source>
        <strain evidence="2">EIB202 / CCTCC M208068</strain>
    </source>
</reference>
<accession>A0AAU8PB43</accession>
<sequence length="59" mass="6783">MPPPSFFVVNPLRRRRAGDARTSRAPVGNGVSRFTPFYDEIARDFIVPLFIELKYSLLK</sequence>
<evidence type="ECO:0000313" key="2">
    <source>
        <dbReference type="Proteomes" id="UP000002634"/>
    </source>
</evidence>
<keyword evidence="2" id="KW-1185">Reference proteome</keyword>